<evidence type="ECO:0000313" key="2">
    <source>
        <dbReference type="Proteomes" id="UP000092573"/>
    </source>
</evidence>
<proteinExistence type="predicted"/>
<protein>
    <submittedName>
        <fullName evidence="1">Uncharacterized protein</fullName>
    </submittedName>
</protein>
<accession>A0A1B1N443</accession>
<dbReference type="EMBL" id="CP014167">
    <property type="protein sequence ID" value="ANS76176.1"/>
    <property type="molecule type" value="Genomic_DNA"/>
</dbReference>
<dbReference type="AlphaFoldDB" id="A0A1B1N443"/>
<sequence length="149" mass="16530">MEMREIRLPQPVGLKTEMAKALGKTAEELIEIVETKNWAALPALPEGRGTWEGWIDFAANQPDMLLAALKEGYRFNFATIGGVRTLLEVKWGLVIGQDYQDGGQSAEEVPLQDEAVQELGRLVTVPWEITRTGQTAPSGQPLYRIAHRS</sequence>
<dbReference type="KEGG" id="pyg:AWM70_17610"/>
<dbReference type="STRING" id="1462996.AWM70_17610"/>
<name>A0A1B1N443_9BACL</name>
<organism evidence="1 2">
    <name type="scientific">Paenibacillus yonginensis</name>
    <dbReference type="NCBI Taxonomy" id="1462996"/>
    <lineage>
        <taxon>Bacteria</taxon>
        <taxon>Bacillati</taxon>
        <taxon>Bacillota</taxon>
        <taxon>Bacilli</taxon>
        <taxon>Bacillales</taxon>
        <taxon>Paenibacillaceae</taxon>
        <taxon>Paenibacillus</taxon>
    </lineage>
</organism>
<reference evidence="1 2" key="1">
    <citation type="submission" date="2016-01" db="EMBL/GenBank/DDBJ databases">
        <title>Complete Genome Sequence of Paenibacillus yonginensis DCY84, a novel Plant Growth-Promoting Bacteria with Elicitation of Induced Systemic Resistance.</title>
        <authorList>
            <person name="Kim Y.J."/>
            <person name="Yang D.C."/>
            <person name="Sukweenadhi J."/>
        </authorList>
    </citation>
    <scope>NUCLEOTIDE SEQUENCE [LARGE SCALE GENOMIC DNA]</scope>
    <source>
        <strain evidence="1 2">DCY84</strain>
    </source>
</reference>
<evidence type="ECO:0000313" key="1">
    <source>
        <dbReference type="EMBL" id="ANS76176.1"/>
    </source>
</evidence>
<dbReference type="Proteomes" id="UP000092573">
    <property type="component" value="Chromosome"/>
</dbReference>
<gene>
    <name evidence="1" type="ORF">AWM70_17610</name>
</gene>
<keyword evidence="2" id="KW-1185">Reference proteome</keyword>